<evidence type="ECO:0000256" key="15">
    <source>
        <dbReference type="ARBA" id="ARBA00023125"/>
    </source>
</evidence>
<dbReference type="PANTHER" id="PTHR12707">
    <property type="entry name" value="PINN"/>
    <property type="match status" value="1"/>
</dbReference>
<dbReference type="AlphaFoldDB" id="A0A9P0DCY3"/>
<evidence type="ECO:0000256" key="18">
    <source>
        <dbReference type="ARBA" id="ARBA00023187"/>
    </source>
</evidence>
<keyword evidence="13" id="KW-0805">Transcription regulation</keyword>
<evidence type="ECO:0000256" key="11">
    <source>
        <dbReference type="ARBA" id="ARBA00022949"/>
    </source>
</evidence>
<keyword evidence="17" id="KW-0804">Transcription</keyword>
<evidence type="ECO:0000256" key="4">
    <source>
        <dbReference type="ARBA" id="ARBA00020056"/>
    </source>
</evidence>
<evidence type="ECO:0000256" key="21">
    <source>
        <dbReference type="SAM" id="Coils"/>
    </source>
</evidence>
<evidence type="ECO:0000256" key="2">
    <source>
        <dbReference type="ARBA" id="ARBA00004568"/>
    </source>
</evidence>
<feature type="domain" description="Pinin/SDK" evidence="24">
    <location>
        <begin position="11"/>
        <end position="82"/>
    </location>
</feature>
<dbReference type="GO" id="GO:0071013">
    <property type="term" value="C:catalytic step 2 spliceosome"/>
    <property type="evidence" value="ECO:0007669"/>
    <property type="project" value="TreeGrafter"/>
</dbReference>
<reference evidence="25" key="1">
    <citation type="submission" date="2022-01" db="EMBL/GenBank/DDBJ databases">
        <authorList>
            <person name="King R."/>
        </authorList>
    </citation>
    <scope>NUCLEOTIDE SEQUENCE</scope>
</reference>
<keyword evidence="18" id="KW-0508">mRNA splicing</keyword>
<keyword evidence="9" id="KW-0747">Spliceosome</keyword>
<comment type="similarity">
    <text evidence="3">Belongs to the pinin family.</text>
</comment>
<comment type="subunit">
    <text evidence="20">Found in a mRNA splicing-dependent exon junction complex (EJC). Found in a complex with SR proteins. Found in a mRNP complex with RNPS1. Component of the PSAP complex consisting of RNPS1, SAP18 and PNN. Interacts with PNISR, CTBP1, CTBP2, KRT8, KRT18, KRT19, PS1D/PNO40, PPIG, RNPS1, SFRS4 and SRRM2. Identified in the spliceosome C complex.</text>
</comment>
<feature type="compositionally biased region" description="Acidic residues" evidence="22">
    <location>
        <begin position="311"/>
        <end position="321"/>
    </location>
</feature>
<evidence type="ECO:0000256" key="14">
    <source>
        <dbReference type="ARBA" id="ARBA00023054"/>
    </source>
</evidence>
<dbReference type="InterPro" id="IPR006787">
    <property type="entry name" value="Pinin_SDK_N"/>
</dbReference>
<evidence type="ECO:0000256" key="13">
    <source>
        <dbReference type="ARBA" id="ARBA00023015"/>
    </source>
</evidence>
<feature type="region of interest" description="Disordered" evidence="22">
    <location>
        <begin position="34"/>
        <end position="77"/>
    </location>
</feature>
<dbReference type="GO" id="GO:0030057">
    <property type="term" value="C:desmosome"/>
    <property type="evidence" value="ECO:0007669"/>
    <property type="project" value="UniProtKB-SubCell"/>
</dbReference>
<sequence length="456" mass="53361">MGTEILKSFGNLQHELEEARSSLKGVDESIKRLIGRDPSELPPRNVQKRSVDEKGRTPTHKVLGRQRNFAHENEEPSIKRRSNISVFKRLSDKVPDDDHSLPHKGLISKVIVTPKEVPSREQALEAQNKDEKFKARNKRMFGALLGTLQKFQQEETKLKQREQKRAELEKKIEDHEIKEKEEVRKERQELFFNRKKKQAEIKVIELKMLRMKEYASWEQSQKPRLNFILTKAKPHIHYIPRKMNDQTKKLVEESNKNIQEQLDTKKKQVSDELQHIEEKMKKNFDYKFGHKEEKDEKQVDNASRRRHDTDEKDNDDQFDDINESHVIYEKVDNKEKIELEHSEAQEVYQKNENSVNGNNHEVQMDTSVNDTVTEISEPTAVIKDNTSGINDATDGVTEPTEVNDNHSFINSETSVNNTVTDYQYTEFQSEYNSEELQQTYNNISVQMGNFGPQTSD</sequence>
<feature type="coiled-coil region" evidence="21">
    <location>
        <begin position="248"/>
        <end position="279"/>
    </location>
</feature>
<evidence type="ECO:0000256" key="17">
    <source>
        <dbReference type="ARBA" id="ARBA00023163"/>
    </source>
</evidence>
<evidence type="ECO:0000256" key="20">
    <source>
        <dbReference type="ARBA" id="ARBA00025916"/>
    </source>
</evidence>
<evidence type="ECO:0000256" key="10">
    <source>
        <dbReference type="ARBA" id="ARBA00022843"/>
    </source>
</evidence>
<dbReference type="OrthoDB" id="330772at2759"/>
<feature type="region of interest" description="Disordered" evidence="22">
    <location>
        <begin position="284"/>
        <end position="322"/>
    </location>
</feature>
<keyword evidence="6" id="KW-1017">Isopeptide bond</keyword>
<keyword evidence="11" id="KW-0965">Cell junction</keyword>
<accession>A0A9P0DCY3</accession>
<organism evidence="25 26">
    <name type="scientific">Psylliodes chrysocephalus</name>
    <dbReference type="NCBI Taxonomy" id="3402493"/>
    <lineage>
        <taxon>Eukaryota</taxon>
        <taxon>Metazoa</taxon>
        <taxon>Ecdysozoa</taxon>
        <taxon>Arthropoda</taxon>
        <taxon>Hexapoda</taxon>
        <taxon>Insecta</taxon>
        <taxon>Pterygota</taxon>
        <taxon>Neoptera</taxon>
        <taxon>Endopterygota</taxon>
        <taxon>Coleoptera</taxon>
        <taxon>Polyphaga</taxon>
        <taxon>Cucujiformia</taxon>
        <taxon>Chrysomeloidea</taxon>
        <taxon>Chrysomelidae</taxon>
        <taxon>Galerucinae</taxon>
        <taxon>Alticini</taxon>
        <taxon>Psylliodes</taxon>
    </lineage>
</organism>
<keyword evidence="26" id="KW-1185">Reference proteome</keyword>
<protein>
    <recommendedName>
        <fullName evidence="4">Pinin</fullName>
    </recommendedName>
</protein>
<feature type="region of interest" description="Disordered" evidence="22">
    <location>
        <begin position="384"/>
        <end position="408"/>
    </location>
</feature>
<dbReference type="GO" id="GO:0006397">
    <property type="term" value="P:mRNA processing"/>
    <property type="evidence" value="ECO:0007669"/>
    <property type="project" value="UniProtKB-KW"/>
</dbReference>
<evidence type="ECO:0000256" key="19">
    <source>
        <dbReference type="ARBA" id="ARBA00023242"/>
    </source>
</evidence>
<keyword evidence="19" id="KW-0539">Nucleus</keyword>
<gene>
    <name evidence="25" type="ORF">PSYICH_LOCUS14908</name>
</gene>
<dbReference type="Pfam" id="PF04697">
    <property type="entry name" value="Pinin_SDK_N"/>
    <property type="match status" value="1"/>
</dbReference>
<evidence type="ECO:0000256" key="22">
    <source>
        <dbReference type="SAM" id="MobiDB-lite"/>
    </source>
</evidence>
<feature type="coiled-coil region" evidence="21">
    <location>
        <begin position="151"/>
        <end position="185"/>
    </location>
</feature>
<comment type="subcellular location">
    <subcellularLocation>
        <location evidence="2">Cell junction</location>
        <location evidence="2">Desmosome</location>
    </subcellularLocation>
    <subcellularLocation>
        <location evidence="1">Nucleus speckle</location>
    </subcellularLocation>
</comment>
<dbReference type="EMBL" id="OV651820">
    <property type="protein sequence ID" value="CAH1114610.1"/>
    <property type="molecule type" value="Genomic_DNA"/>
</dbReference>
<evidence type="ECO:0000256" key="12">
    <source>
        <dbReference type="ARBA" id="ARBA00022990"/>
    </source>
</evidence>
<keyword evidence="14 21" id="KW-0175">Coiled coil</keyword>
<dbReference type="GO" id="GO:0003677">
    <property type="term" value="F:DNA binding"/>
    <property type="evidence" value="ECO:0007669"/>
    <property type="project" value="UniProtKB-KW"/>
</dbReference>
<dbReference type="InterPro" id="IPR006786">
    <property type="entry name" value="Pinin_SDK_MemA"/>
</dbReference>
<keyword evidence="12" id="KW-0007">Acetylation</keyword>
<dbReference type="Pfam" id="PF04696">
    <property type="entry name" value="Pinin_SDK_memA"/>
    <property type="match status" value="1"/>
</dbReference>
<evidence type="ECO:0000256" key="9">
    <source>
        <dbReference type="ARBA" id="ARBA00022728"/>
    </source>
</evidence>
<proteinExistence type="inferred from homology"/>
<evidence type="ECO:0000256" key="8">
    <source>
        <dbReference type="ARBA" id="ARBA00022664"/>
    </source>
</evidence>
<evidence type="ECO:0000259" key="23">
    <source>
        <dbReference type="Pfam" id="PF04696"/>
    </source>
</evidence>
<dbReference type="Proteomes" id="UP001153636">
    <property type="component" value="Chromosome 8"/>
</dbReference>
<feature type="domain" description="Pinin/SDK/MemA protein" evidence="23">
    <location>
        <begin position="133"/>
        <end position="255"/>
    </location>
</feature>
<evidence type="ECO:0000259" key="24">
    <source>
        <dbReference type="Pfam" id="PF04697"/>
    </source>
</evidence>
<keyword evidence="16" id="KW-0010">Activator</keyword>
<keyword evidence="10" id="KW-0832">Ubl conjugation</keyword>
<keyword evidence="5" id="KW-0488">Methylation</keyword>
<evidence type="ECO:0000256" key="16">
    <source>
        <dbReference type="ARBA" id="ARBA00023159"/>
    </source>
</evidence>
<evidence type="ECO:0000256" key="6">
    <source>
        <dbReference type="ARBA" id="ARBA00022499"/>
    </source>
</evidence>
<keyword evidence="8" id="KW-0507">mRNA processing</keyword>
<feature type="compositionally biased region" description="Basic and acidic residues" evidence="22">
    <location>
        <begin position="284"/>
        <end position="310"/>
    </location>
</feature>
<dbReference type="GO" id="GO:0008380">
    <property type="term" value="P:RNA splicing"/>
    <property type="evidence" value="ECO:0007669"/>
    <property type="project" value="UniProtKB-KW"/>
</dbReference>
<dbReference type="PANTHER" id="PTHR12707:SF0">
    <property type="entry name" value="PININ"/>
    <property type="match status" value="1"/>
</dbReference>
<evidence type="ECO:0000256" key="7">
    <source>
        <dbReference type="ARBA" id="ARBA00022553"/>
    </source>
</evidence>
<dbReference type="GO" id="GO:0016607">
    <property type="term" value="C:nuclear speck"/>
    <property type="evidence" value="ECO:0007669"/>
    <property type="project" value="UniProtKB-SubCell"/>
</dbReference>
<keyword evidence="15" id="KW-0238">DNA-binding</keyword>
<evidence type="ECO:0000313" key="26">
    <source>
        <dbReference type="Proteomes" id="UP001153636"/>
    </source>
</evidence>
<keyword evidence="7" id="KW-0597">Phosphoprotein</keyword>
<name>A0A9P0DCY3_9CUCU</name>
<evidence type="ECO:0000256" key="5">
    <source>
        <dbReference type="ARBA" id="ARBA00022481"/>
    </source>
</evidence>
<evidence type="ECO:0000256" key="1">
    <source>
        <dbReference type="ARBA" id="ARBA00004324"/>
    </source>
</evidence>
<evidence type="ECO:0000256" key="3">
    <source>
        <dbReference type="ARBA" id="ARBA00010386"/>
    </source>
</evidence>
<evidence type="ECO:0000313" key="25">
    <source>
        <dbReference type="EMBL" id="CAH1114610.1"/>
    </source>
</evidence>
<dbReference type="InterPro" id="IPR039853">
    <property type="entry name" value="Pinin"/>
</dbReference>